<dbReference type="RefSeq" id="YP_009211566.1">
    <property type="nucleotide sequence ID" value="NC_028940.1"/>
</dbReference>
<dbReference type="Proteomes" id="UP000030739">
    <property type="component" value="Segment"/>
</dbReference>
<name>A0A0A0Q3H7_9CAUD</name>
<protein>
    <submittedName>
        <fullName evidence="2">Uncharacterized protein</fullName>
    </submittedName>
</protein>
<feature type="transmembrane region" description="Helical" evidence="1">
    <location>
        <begin position="21"/>
        <end position="43"/>
    </location>
</feature>
<dbReference type="GeneID" id="26638038"/>
<evidence type="ECO:0000256" key="1">
    <source>
        <dbReference type="SAM" id="Phobius"/>
    </source>
</evidence>
<sequence>MYLPSKPYSQRDPGYFCNLTEAFAIGFVCSLFSIIIAFLHLVFFYGSDGPPGLEIVSKIFGSYALIAFIVGFSALFWNTPRRIKIYFKNKEALSKWQKECDSIREQYERDQTIVFIKNMRGKHES</sequence>
<keyword evidence="1" id="KW-0472">Membrane</keyword>
<accession>A0A0A0Q3H7</accession>
<evidence type="ECO:0000313" key="3">
    <source>
        <dbReference type="Proteomes" id="UP000030739"/>
    </source>
</evidence>
<organism evidence="2 3">
    <name type="scientific">Pectobacterium bacteriophage PM2</name>
    <dbReference type="NCBI Taxonomy" id="1429794"/>
    <lineage>
        <taxon>Viruses</taxon>
        <taxon>Duplodnaviria</taxon>
        <taxon>Heunggongvirae</taxon>
        <taxon>Uroviricota</taxon>
        <taxon>Caudoviricetes</taxon>
        <taxon>Pantevenvirales</taxon>
        <taxon>Straboviridae</taxon>
        <taxon>Tevenvirinae</taxon>
        <taxon>Mosugukvirus</taxon>
        <taxon>Mosugukvirus pm2</taxon>
    </lineage>
</organism>
<evidence type="ECO:0000313" key="2">
    <source>
        <dbReference type="EMBL" id="AHY25107.1"/>
    </source>
</evidence>
<feature type="transmembrane region" description="Helical" evidence="1">
    <location>
        <begin position="55"/>
        <end position="77"/>
    </location>
</feature>
<dbReference type="KEGG" id="vg:26638038"/>
<proteinExistence type="predicted"/>
<keyword evidence="3" id="KW-1185">Reference proteome</keyword>
<keyword evidence="1" id="KW-1133">Transmembrane helix</keyword>
<keyword evidence="1" id="KW-0812">Transmembrane</keyword>
<reference evidence="2 3" key="1">
    <citation type="journal article" date="2015" name="Plant Pathol. J.">
        <title>Isolation and Genomic Characterization of the T4-Like Bacteriophage PM2 Infecting Pectobacterium carotovorum subsp. carotovorum.</title>
        <authorList>
            <person name="Lim J.A."/>
            <person name="Lee D.H."/>
            <person name="Heu S."/>
        </authorList>
    </citation>
    <scope>NUCLEOTIDE SEQUENCE [LARGE SCALE GENOMIC DNA]</scope>
</reference>
<gene>
    <name evidence="2" type="ORF">PM2_145</name>
</gene>
<dbReference type="EMBL" id="KF835987">
    <property type="protein sequence ID" value="AHY25107.1"/>
    <property type="molecule type" value="Genomic_DNA"/>
</dbReference>